<feature type="region of interest" description="Disordered" evidence="1">
    <location>
        <begin position="48"/>
        <end position="67"/>
    </location>
</feature>
<name>A0A3B0VLK5_9ZZZZ</name>
<feature type="transmembrane region" description="Helical" evidence="2">
    <location>
        <begin position="26"/>
        <end position="46"/>
    </location>
</feature>
<evidence type="ECO:0000256" key="2">
    <source>
        <dbReference type="SAM" id="Phobius"/>
    </source>
</evidence>
<protein>
    <submittedName>
        <fullName evidence="3">Uncharacterized protein</fullName>
    </submittedName>
</protein>
<reference evidence="3" key="1">
    <citation type="submission" date="2018-06" db="EMBL/GenBank/DDBJ databases">
        <authorList>
            <person name="Zhirakovskaya E."/>
        </authorList>
    </citation>
    <scope>NUCLEOTIDE SEQUENCE</scope>
</reference>
<evidence type="ECO:0000256" key="1">
    <source>
        <dbReference type="SAM" id="MobiDB-lite"/>
    </source>
</evidence>
<keyword evidence="2" id="KW-0812">Transmembrane</keyword>
<organism evidence="3">
    <name type="scientific">hydrothermal vent metagenome</name>
    <dbReference type="NCBI Taxonomy" id="652676"/>
    <lineage>
        <taxon>unclassified sequences</taxon>
        <taxon>metagenomes</taxon>
        <taxon>ecological metagenomes</taxon>
    </lineage>
</organism>
<proteinExistence type="predicted"/>
<evidence type="ECO:0000313" key="3">
    <source>
        <dbReference type="EMBL" id="VAW33026.1"/>
    </source>
</evidence>
<keyword evidence="2" id="KW-0472">Membrane</keyword>
<dbReference type="AlphaFoldDB" id="A0A3B0VLK5"/>
<dbReference type="EMBL" id="UOEV01000078">
    <property type="protein sequence ID" value="VAW33026.1"/>
    <property type="molecule type" value="Genomic_DNA"/>
</dbReference>
<gene>
    <name evidence="3" type="ORF">MNBD_CPR01-355</name>
</gene>
<feature type="compositionally biased region" description="Basic and acidic residues" evidence="1">
    <location>
        <begin position="56"/>
        <end position="67"/>
    </location>
</feature>
<keyword evidence="2" id="KW-1133">Transmembrane helix</keyword>
<sequence>MSAESTLILTGVLVLLTRFLGLPSEWYIYIYLVLGIVIISIGIMLHSRRSERKAKRFTDEHTKEKDA</sequence>
<accession>A0A3B0VLK5</accession>